<evidence type="ECO:0008006" key="3">
    <source>
        <dbReference type="Google" id="ProtNLM"/>
    </source>
</evidence>
<comment type="caution">
    <text evidence="1">The sequence shown here is derived from an EMBL/GenBank/DDBJ whole genome shotgun (WGS) entry which is preliminary data.</text>
</comment>
<dbReference type="Proteomes" id="UP001519460">
    <property type="component" value="Unassembled WGS sequence"/>
</dbReference>
<dbReference type="EMBL" id="JACVVK020000473">
    <property type="protein sequence ID" value="KAK7473327.1"/>
    <property type="molecule type" value="Genomic_DNA"/>
</dbReference>
<name>A0ABD0JG37_9CAEN</name>
<proteinExistence type="predicted"/>
<reference evidence="1 2" key="1">
    <citation type="journal article" date="2023" name="Sci. Data">
        <title>Genome assembly of the Korean intertidal mud-creeper Batillaria attramentaria.</title>
        <authorList>
            <person name="Patra A.K."/>
            <person name="Ho P.T."/>
            <person name="Jun S."/>
            <person name="Lee S.J."/>
            <person name="Kim Y."/>
            <person name="Won Y.J."/>
        </authorList>
    </citation>
    <scope>NUCLEOTIDE SEQUENCE [LARGE SCALE GENOMIC DNA]</scope>
    <source>
        <strain evidence="1">Wonlab-2016</strain>
    </source>
</reference>
<protein>
    <recommendedName>
        <fullName evidence="3">PiggyBac transposable element-derived protein 4 C-terminal zinc-ribbon domain-containing protein</fullName>
    </recommendedName>
</protein>
<organism evidence="1 2">
    <name type="scientific">Batillaria attramentaria</name>
    <dbReference type="NCBI Taxonomy" id="370345"/>
    <lineage>
        <taxon>Eukaryota</taxon>
        <taxon>Metazoa</taxon>
        <taxon>Spiralia</taxon>
        <taxon>Lophotrochozoa</taxon>
        <taxon>Mollusca</taxon>
        <taxon>Gastropoda</taxon>
        <taxon>Caenogastropoda</taxon>
        <taxon>Sorbeoconcha</taxon>
        <taxon>Cerithioidea</taxon>
        <taxon>Batillariidae</taxon>
        <taxon>Batillaria</taxon>
    </lineage>
</organism>
<evidence type="ECO:0000313" key="1">
    <source>
        <dbReference type="EMBL" id="KAK7473327.1"/>
    </source>
</evidence>
<evidence type="ECO:0000313" key="2">
    <source>
        <dbReference type="Proteomes" id="UP001519460"/>
    </source>
</evidence>
<sequence length="269" mass="30001">MNLTVNAILNHLRYGLLNLMHLRAASSIIPLGFLPGSAVLVARIASDVTTHEWMEGSLASNQAHFLARIPATKNRIAPQKRCRVCYNRGLRRDSCYICPVCPKQPGLCRIGDCFKRMSVGEYICWGSFASLHAKRFNFETLLSSANSSNENAPSVADLPFLPGIGGCGAALMTEMVDIFHCGMDHGLIPPHHLARIPATKMKENPLKRCRVCYKRGQRRDSYFHCPACPTQPGLCKSRDCFDVFHQFMQQDLIVDRSNEMPHSGVAQKQ</sequence>
<accession>A0ABD0JG37</accession>
<gene>
    <name evidence="1" type="ORF">BaRGS_00035375</name>
</gene>
<keyword evidence="2" id="KW-1185">Reference proteome</keyword>
<dbReference type="AlphaFoldDB" id="A0ABD0JG37"/>